<reference evidence="1 2" key="1">
    <citation type="submission" date="2018-08" db="EMBL/GenBank/DDBJ databases">
        <title>A genome reference for cultivated species of the human gut microbiota.</title>
        <authorList>
            <person name="Zou Y."/>
            <person name="Xue W."/>
            <person name="Luo G."/>
        </authorList>
    </citation>
    <scope>NUCLEOTIDE SEQUENCE [LARGE SCALE GENOMIC DNA]</scope>
    <source>
        <strain evidence="1 2">OM05-6AA</strain>
    </source>
</reference>
<protein>
    <submittedName>
        <fullName evidence="1">Uncharacterized protein</fullName>
    </submittedName>
</protein>
<dbReference type="Proteomes" id="UP000260970">
    <property type="component" value="Unassembled WGS sequence"/>
</dbReference>
<dbReference type="RefSeq" id="WP_117690763.1">
    <property type="nucleotide sequence ID" value="NZ_QSUE01000011.1"/>
</dbReference>
<name>A0A3E5AL16_9FIRM</name>
<evidence type="ECO:0000313" key="1">
    <source>
        <dbReference type="EMBL" id="RGN21540.1"/>
    </source>
</evidence>
<accession>A0A3E5AL16</accession>
<comment type="caution">
    <text evidence="1">The sequence shown here is derived from an EMBL/GenBank/DDBJ whole genome shotgun (WGS) entry which is preliminary data.</text>
</comment>
<organism evidence="1 2">
    <name type="scientific">Agathobacter rectalis</name>
    <dbReference type="NCBI Taxonomy" id="39491"/>
    <lineage>
        <taxon>Bacteria</taxon>
        <taxon>Bacillati</taxon>
        <taxon>Bacillota</taxon>
        <taxon>Clostridia</taxon>
        <taxon>Lachnospirales</taxon>
        <taxon>Lachnospiraceae</taxon>
        <taxon>Agathobacter</taxon>
    </lineage>
</organism>
<dbReference type="EMBL" id="QSUG01000013">
    <property type="protein sequence ID" value="RGN21540.1"/>
    <property type="molecule type" value="Genomic_DNA"/>
</dbReference>
<gene>
    <name evidence="1" type="ORF">DXB72_12080</name>
</gene>
<sequence length="89" mass="10082">MVRSVDTFFINGESFINYCSDSDFNYTIYIGQKCKVLRNGKCFIGTLYEVDSNKNTFSIKQNNGEIIEINCVDVEEIFSEEEIGTIIGG</sequence>
<dbReference type="AlphaFoldDB" id="A0A3E5AL16"/>
<proteinExistence type="predicted"/>
<evidence type="ECO:0000313" key="2">
    <source>
        <dbReference type="Proteomes" id="UP000260970"/>
    </source>
</evidence>